<accession>A0A180G6X8</accession>
<dbReference type="EnsemblFungi" id="PTTG_29097-t43_1">
    <property type="protein sequence ID" value="PTTG_29097-t43_1-p1"/>
    <property type="gene ID" value="PTTG_29097"/>
</dbReference>
<organism evidence="2">
    <name type="scientific">Puccinia triticina (isolate 1-1 / race 1 (BBBD))</name>
    <name type="common">Brown leaf rust fungus</name>
    <dbReference type="NCBI Taxonomy" id="630390"/>
    <lineage>
        <taxon>Eukaryota</taxon>
        <taxon>Fungi</taxon>
        <taxon>Dikarya</taxon>
        <taxon>Basidiomycota</taxon>
        <taxon>Pucciniomycotina</taxon>
        <taxon>Pucciniomycetes</taxon>
        <taxon>Pucciniales</taxon>
        <taxon>Pucciniaceae</taxon>
        <taxon>Puccinia</taxon>
    </lineage>
</organism>
<evidence type="ECO:0000256" key="1">
    <source>
        <dbReference type="SAM" id="Coils"/>
    </source>
</evidence>
<feature type="coiled-coil region" evidence="1">
    <location>
        <begin position="30"/>
        <end position="60"/>
    </location>
</feature>
<protein>
    <submittedName>
        <fullName evidence="2 3">Uncharacterized protein</fullName>
    </submittedName>
</protein>
<reference evidence="3" key="4">
    <citation type="submission" date="2025-05" db="UniProtKB">
        <authorList>
            <consortium name="EnsemblFungi"/>
        </authorList>
    </citation>
    <scope>IDENTIFICATION</scope>
    <source>
        <strain evidence="3">isolate 1-1 / race 1 (BBBD)</strain>
    </source>
</reference>
<dbReference type="VEuPathDB" id="FungiDB:PTTG_29097"/>
<evidence type="ECO:0000313" key="2">
    <source>
        <dbReference type="EMBL" id="OAV88239.1"/>
    </source>
</evidence>
<reference evidence="2" key="2">
    <citation type="submission" date="2016-05" db="EMBL/GenBank/DDBJ databases">
        <title>Comparative analysis highlights variable genome content of wheat rusts and divergence of the mating loci.</title>
        <authorList>
            <person name="Cuomo C.A."/>
            <person name="Bakkeren G."/>
            <person name="Szabo L."/>
            <person name="Khalil H."/>
            <person name="Joly D."/>
            <person name="Goldberg J."/>
            <person name="Young S."/>
            <person name="Zeng Q."/>
            <person name="Fellers J."/>
        </authorList>
    </citation>
    <scope>NUCLEOTIDE SEQUENCE [LARGE SCALE GENOMIC DNA]</scope>
    <source>
        <strain evidence="2">1-1 BBBD Race 1</strain>
    </source>
</reference>
<dbReference type="AlphaFoldDB" id="A0A180G6X8"/>
<keyword evidence="4" id="KW-1185">Reference proteome</keyword>
<reference evidence="2" key="1">
    <citation type="submission" date="2009-11" db="EMBL/GenBank/DDBJ databases">
        <authorList>
            <consortium name="The Broad Institute Genome Sequencing Platform"/>
            <person name="Ward D."/>
            <person name="Feldgarden M."/>
            <person name="Earl A."/>
            <person name="Young S.K."/>
            <person name="Zeng Q."/>
            <person name="Koehrsen M."/>
            <person name="Alvarado L."/>
            <person name="Berlin A."/>
            <person name="Bochicchio J."/>
            <person name="Borenstein D."/>
            <person name="Chapman S.B."/>
            <person name="Chen Z."/>
            <person name="Engels R."/>
            <person name="Freedman E."/>
            <person name="Gellesch M."/>
            <person name="Goldberg J."/>
            <person name="Griggs A."/>
            <person name="Gujja S."/>
            <person name="Heilman E."/>
            <person name="Heiman D."/>
            <person name="Hepburn T."/>
            <person name="Howarth C."/>
            <person name="Jen D."/>
            <person name="Larson L."/>
            <person name="Lewis B."/>
            <person name="Mehta T."/>
            <person name="Park D."/>
            <person name="Pearson M."/>
            <person name="Roberts A."/>
            <person name="Saif S."/>
            <person name="Shea T."/>
            <person name="Shenoy N."/>
            <person name="Sisk P."/>
            <person name="Stolte C."/>
            <person name="Sykes S."/>
            <person name="Thomson T."/>
            <person name="Walk T."/>
            <person name="White J."/>
            <person name="Yandava C."/>
            <person name="Izard J."/>
            <person name="Baranova O.V."/>
            <person name="Blanton J.M."/>
            <person name="Tanner A.C."/>
            <person name="Dewhirst F.E."/>
            <person name="Haas B."/>
            <person name="Nusbaum C."/>
            <person name="Birren B."/>
        </authorList>
    </citation>
    <scope>NUCLEOTIDE SEQUENCE [LARGE SCALE GENOMIC DNA]</scope>
    <source>
        <strain evidence="2">1-1 BBBD Race 1</strain>
    </source>
</reference>
<proteinExistence type="predicted"/>
<evidence type="ECO:0000313" key="4">
    <source>
        <dbReference type="Proteomes" id="UP000005240"/>
    </source>
</evidence>
<name>A0A180G6X8_PUCT1</name>
<dbReference type="STRING" id="630390.A0A180G6X8"/>
<reference evidence="3 4" key="3">
    <citation type="journal article" date="2017" name="G3 (Bethesda)">
        <title>Comparative analysis highlights variable genome content of wheat rusts and divergence of the mating loci.</title>
        <authorList>
            <person name="Cuomo C.A."/>
            <person name="Bakkeren G."/>
            <person name="Khalil H.B."/>
            <person name="Panwar V."/>
            <person name="Joly D."/>
            <person name="Linning R."/>
            <person name="Sakthikumar S."/>
            <person name="Song X."/>
            <person name="Adiconis X."/>
            <person name="Fan L."/>
            <person name="Goldberg J.M."/>
            <person name="Levin J.Z."/>
            <person name="Young S."/>
            <person name="Zeng Q."/>
            <person name="Anikster Y."/>
            <person name="Bruce M."/>
            <person name="Wang M."/>
            <person name="Yin C."/>
            <person name="McCallum B."/>
            <person name="Szabo L.J."/>
            <person name="Hulbert S."/>
            <person name="Chen X."/>
            <person name="Fellers J.P."/>
        </authorList>
    </citation>
    <scope>NUCLEOTIDE SEQUENCE</scope>
    <source>
        <strain evidence="4">Isolate 1-1 / race 1 (BBBD)</strain>
        <strain evidence="3">isolate 1-1 / race 1 (BBBD)</strain>
    </source>
</reference>
<gene>
    <name evidence="2" type="ORF">PTTG_29097</name>
</gene>
<dbReference type="Proteomes" id="UP000005240">
    <property type="component" value="Unassembled WGS sequence"/>
</dbReference>
<keyword evidence="1" id="KW-0175">Coiled coil</keyword>
<sequence>MALLADPANRDQNGGVSLHPTVVTLLLKLMESEDEQKRQLQLIVEELRDLRARITHIEADQLSHT</sequence>
<dbReference type="EMBL" id="ADAS02000194">
    <property type="protein sequence ID" value="OAV88239.1"/>
    <property type="molecule type" value="Genomic_DNA"/>
</dbReference>
<evidence type="ECO:0000313" key="3">
    <source>
        <dbReference type="EnsemblFungi" id="PTTG_29097-t43_1-p1"/>
    </source>
</evidence>